<evidence type="ECO:0000256" key="6">
    <source>
        <dbReference type="ARBA" id="ARBA00023242"/>
    </source>
</evidence>
<keyword evidence="6" id="KW-0539">Nucleus</keyword>
<dbReference type="PANTHER" id="PTHR45875:SF1">
    <property type="entry name" value="METHYLTRANSFERASE N6AMT1"/>
    <property type="match status" value="1"/>
</dbReference>
<accession>A0A0C9Y5V8</accession>
<dbReference type="Gene3D" id="3.40.50.150">
    <property type="entry name" value="Vaccinia Virus protein VP39"/>
    <property type="match status" value="1"/>
</dbReference>
<comment type="subcellular location">
    <subcellularLocation>
        <location evidence="1">Nucleus</location>
    </subcellularLocation>
</comment>
<proteinExistence type="inferred from homology"/>
<evidence type="ECO:0008006" key="9">
    <source>
        <dbReference type="Google" id="ProtNLM"/>
    </source>
</evidence>
<dbReference type="InterPro" id="IPR002052">
    <property type="entry name" value="DNA_methylase_N6_adenine_CS"/>
</dbReference>
<reference evidence="7 8" key="1">
    <citation type="submission" date="2014-04" db="EMBL/GenBank/DDBJ databases">
        <authorList>
            <consortium name="DOE Joint Genome Institute"/>
            <person name="Kuo A."/>
            <person name="Kohler A."/>
            <person name="Nagy L.G."/>
            <person name="Floudas D."/>
            <person name="Copeland A."/>
            <person name="Barry K.W."/>
            <person name="Cichocki N."/>
            <person name="Veneault-Fourrey C."/>
            <person name="LaButti K."/>
            <person name="Lindquist E.A."/>
            <person name="Lipzen A."/>
            <person name="Lundell T."/>
            <person name="Morin E."/>
            <person name="Murat C."/>
            <person name="Sun H."/>
            <person name="Tunlid A."/>
            <person name="Henrissat B."/>
            <person name="Grigoriev I.V."/>
            <person name="Hibbett D.S."/>
            <person name="Martin F."/>
            <person name="Nordberg H.P."/>
            <person name="Cantor M.N."/>
            <person name="Hua S.X."/>
        </authorList>
    </citation>
    <scope>NUCLEOTIDE SEQUENCE [LARGE SCALE GENOMIC DNA]</scope>
    <source>
        <strain evidence="7 8">LaAM-08-1</strain>
    </source>
</reference>
<organism evidence="7 8">
    <name type="scientific">Laccaria amethystina LaAM-08-1</name>
    <dbReference type="NCBI Taxonomy" id="1095629"/>
    <lineage>
        <taxon>Eukaryota</taxon>
        <taxon>Fungi</taxon>
        <taxon>Dikarya</taxon>
        <taxon>Basidiomycota</taxon>
        <taxon>Agaricomycotina</taxon>
        <taxon>Agaricomycetes</taxon>
        <taxon>Agaricomycetidae</taxon>
        <taxon>Agaricales</taxon>
        <taxon>Agaricineae</taxon>
        <taxon>Hydnangiaceae</taxon>
        <taxon>Laccaria</taxon>
    </lineage>
</organism>
<evidence type="ECO:0000256" key="1">
    <source>
        <dbReference type="ARBA" id="ARBA00004123"/>
    </source>
</evidence>
<evidence type="ECO:0000256" key="2">
    <source>
        <dbReference type="ARBA" id="ARBA00006149"/>
    </source>
</evidence>
<gene>
    <name evidence="7" type="ORF">K443DRAFT_130370</name>
</gene>
<evidence type="ECO:0000256" key="4">
    <source>
        <dbReference type="ARBA" id="ARBA00022679"/>
    </source>
</evidence>
<dbReference type="GO" id="GO:0035657">
    <property type="term" value="C:eRF1 methyltransferase complex"/>
    <property type="evidence" value="ECO:0007669"/>
    <property type="project" value="TreeGrafter"/>
</dbReference>
<dbReference type="GO" id="GO:0032259">
    <property type="term" value="P:methylation"/>
    <property type="evidence" value="ECO:0007669"/>
    <property type="project" value="UniProtKB-KW"/>
</dbReference>
<evidence type="ECO:0000256" key="3">
    <source>
        <dbReference type="ARBA" id="ARBA00022603"/>
    </source>
</evidence>
<dbReference type="PROSITE" id="PS00092">
    <property type="entry name" value="N6_MTASE"/>
    <property type="match status" value="1"/>
</dbReference>
<dbReference type="InterPro" id="IPR029063">
    <property type="entry name" value="SAM-dependent_MTases_sf"/>
</dbReference>
<name>A0A0C9Y5V8_9AGAR</name>
<dbReference type="FunFam" id="3.40.50.150:FF:000077">
    <property type="entry name" value="HemK methyltransferase family member 2"/>
    <property type="match status" value="1"/>
</dbReference>
<dbReference type="AlphaFoldDB" id="A0A0C9Y5V8"/>
<dbReference type="InterPro" id="IPR004557">
    <property type="entry name" value="PrmC-related"/>
</dbReference>
<protein>
    <recommendedName>
        <fullName evidence="9">Methyltransferase small domain-containing protein</fullName>
    </recommendedName>
</protein>
<keyword evidence="8" id="KW-1185">Reference proteome</keyword>
<keyword evidence="3" id="KW-0489">Methyltransferase</keyword>
<dbReference type="GO" id="GO:0003676">
    <property type="term" value="F:nucleic acid binding"/>
    <property type="evidence" value="ECO:0007669"/>
    <property type="project" value="InterPro"/>
</dbReference>
<comment type="similarity">
    <text evidence="2">Belongs to the eukaryotic/archaeal PrmC-related family.</text>
</comment>
<dbReference type="STRING" id="1095629.A0A0C9Y5V8"/>
<keyword evidence="4" id="KW-0808">Transferase</keyword>
<evidence type="ECO:0000256" key="5">
    <source>
        <dbReference type="ARBA" id="ARBA00022691"/>
    </source>
</evidence>
<dbReference type="EMBL" id="KN838559">
    <property type="protein sequence ID" value="KIK05537.1"/>
    <property type="molecule type" value="Genomic_DNA"/>
</dbReference>
<dbReference type="NCBIfam" id="TIGR00537">
    <property type="entry name" value="hemK_rel_arch"/>
    <property type="match status" value="1"/>
</dbReference>
<dbReference type="InterPro" id="IPR052190">
    <property type="entry name" value="Euk-Arch_PrmC-MTase"/>
</dbReference>
<evidence type="ECO:0000313" key="7">
    <source>
        <dbReference type="EMBL" id="KIK05537.1"/>
    </source>
</evidence>
<dbReference type="HOGENOM" id="CLU_018398_6_0_1"/>
<dbReference type="SUPFAM" id="SSF53335">
    <property type="entry name" value="S-adenosyl-L-methionine-dependent methyltransferases"/>
    <property type="match status" value="1"/>
</dbReference>
<evidence type="ECO:0000313" key="8">
    <source>
        <dbReference type="Proteomes" id="UP000054477"/>
    </source>
</evidence>
<sequence>MEPTPDLSHLTRRDYDRIYEPAEDTFLLLDALELDANALRAAKPQICLEIGSGSGCVSTFLGKILGSSVLYLCTDINFHACRCTFLTGVQNQVILDPINTSLDSAVQYRLMHGVDIILFNPPYVPTSSDEAEDAQEARTIEGSWAGGFNGMELTNVFLERVERLMSFQGKFYLVAVKQNDIEHIRRLMLHSHGLKSEIVLQRRAGREYLFVIRFTR</sequence>
<dbReference type="GO" id="GO:0005634">
    <property type="term" value="C:nucleus"/>
    <property type="evidence" value="ECO:0007669"/>
    <property type="project" value="UniProtKB-SubCell"/>
</dbReference>
<dbReference type="GO" id="GO:0008757">
    <property type="term" value="F:S-adenosylmethionine-dependent methyltransferase activity"/>
    <property type="evidence" value="ECO:0007669"/>
    <property type="project" value="TreeGrafter"/>
</dbReference>
<dbReference type="GO" id="GO:0008276">
    <property type="term" value="F:protein methyltransferase activity"/>
    <property type="evidence" value="ECO:0007669"/>
    <property type="project" value="TreeGrafter"/>
</dbReference>
<dbReference type="OrthoDB" id="406152at2759"/>
<keyword evidence="5" id="KW-0949">S-adenosyl-L-methionine</keyword>
<dbReference type="Proteomes" id="UP000054477">
    <property type="component" value="Unassembled WGS sequence"/>
</dbReference>
<dbReference type="PANTHER" id="PTHR45875">
    <property type="entry name" value="METHYLTRANSFERASE N6AMT1"/>
    <property type="match status" value="1"/>
</dbReference>
<reference evidence="8" key="2">
    <citation type="submission" date="2015-01" db="EMBL/GenBank/DDBJ databases">
        <title>Evolutionary Origins and Diversification of the Mycorrhizal Mutualists.</title>
        <authorList>
            <consortium name="DOE Joint Genome Institute"/>
            <consortium name="Mycorrhizal Genomics Consortium"/>
            <person name="Kohler A."/>
            <person name="Kuo A."/>
            <person name="Nagy L.G."/>
            <person name="Floudas D."/>
            <person name="Copeland A."/>
            <person name="Barry K.W."/>
            <person name="Cichocki N."/>
            <person name="Veneault-Fourrey C."/>
            <person name="LaButti K."/>
            <person name="Lindquist E.A."/>
            <person name="Lipzen A."/>
            <person name="Lundell T."/>
            <person name="Morin E."/>
            <person name="Murat C."/>
            <person name="Riley R."/>
            <person name="Ohm R."/>
            <person name="Sun H."/>
            <person name="Tunlid A."/>
            <person name="Henrissat B."/>
            <person name="Grigoriev I.V."/>
            <person name="Hibbett D.S."/>
            <person name="Martin F."/>
        </authorList>
    </citation>
    <scope>NUCLEOTIDE SEQUENCE [LARGE SCALE GENOMIC DNA]</scope>
    <source>
        <strain evidence="8">LaAM-08-1</strain>
    </source>
</reference>